<dbReference type="InterPro" id="IPR016071">
    <property type="entry name" value="Staphylococal_nuclease_OB-fold"/>
</dbReference>
<reference evidence="6 7" key="1">
    <citation type="submission" date="2023-11" db="EMBL/GenBank/DDBJ databases">
        <authorList>
            <person name="Xu M."/>
            <person name="Jiang T."/>
        </authorList>
    </citation>
    <scope>NUCLEOTIDE SEQUENCE [LARGE SCALE GENOMIC DNA]</scope>
    <source>
        <strain evidence="6 7">SD</strain>
    </source>
</reference>
<feature type="chain" id="PRO_5046551248" evidence="4">
    <location>
        <begin position="25"/>
        <end position="186"/>
    </location>
</feature>
<feature type="domain" description="TNase-like" evidence="5">
    <location>
        <begin position="41"/>
        <end position="177"/>
    </location>
</feature>
<evidence type="ECO:0000256" key="2">
    <source>
        <dbReference type="ARBA" id="ARBA00022759"/>
    </source>
</evidence>
<dbReference type="Gene3D" id="2.40.50.90">
    <property type="match status" value="1"/>
</dbReference>
<keyword evidence="3" id="KW-0378">Hydrolase</keyword>
<gene>
    <name evidence="6" type="ORF">SK069_14585</name>
</gene>
<feature type="signal peptide" evidence="4">
    <location>
        <begin position="1"/>
        <end position="24"/>
    </location>
</feature>
<dbReference type="InterPro" id="IPR035437">
    <property type="entry name" value="SNase_OB-fold_sf"/>
</dbReference>
<dbReference type="PROSITE" id="PS50830">
    <property type="entry name" value="TNASE_3"/>
    <property type="match status" value="1"/>
</dbReference>
<proteinExistence type="predicted"/>
<keyword evidence="1" id="KW-0540">Nuclease</keyword>
<dbReference type="Proteomes" id="UP001277761">
    <property type="component" value="Unassembled WGS sequence"/>
</dbReference>
<dbReference type="RefSeq" id="WP_319954981.1">
    <property type="nucleotide sequence ID" value="NZ_JAXAVX010000008.1"/>
</dbReference>
<dbReference type="PANTHER" id="PTHR12302:SF3">
    <property type="entry name" value="SERINE_THREONINE-PROTEIN KINASE 31"/>
    <property type="match status" value="1"/>
</dbReference>
<keyword evidence="4" id="KW-0732">Signal</keyword>
<dbReference type="SMART" id="SM00318">
    <property type="entry name" value="SNc"/>
    <property type="match status" value="1"/>
</dbReference>
<evidence type="ECO:0000256" key="1">
    <source>
        <dbReference type="ARBA" id="ARBA00022722"/>
    </source>
</evidence>
<protein>
    <submittedName>
        <fullName evidence="6">Thermonuclease family protein</fullName>
    </submittedName>
</protein>
<dbReference type="InterPro" id="IPR002071">
    <property type="entry name" value="Thermonucl_AS"/>
</dbReference>
<dbReference type="EMBL" id="JAXAVX010000008">
    <property type="protein sequence ID" value="MDX8152825.1"/>
    <property type="molecule type" value="Genomic_DNA"/>
</dbReference>
<dbReference type="PANTHER" id="PTHR12302">
    <property type="entry name" value="EBNA2 BINDING PROTEIN P100"/>
    <property type="match status" value="1"/>
</dbReference>
<sequence>MRPVSRAAAAALVLLALLAGALLADPGTDAPDGGAVRTDGPLERGRIIGVVDGDTVRVRGGGTSTTVRLALVDAPESSKLRYGHAECGGAQATRFLRDLVAGRDVRLRRPGGEDRDRYGRAVRELVVDGRSVDLALLEAGWARPYRVPSRDGGAAANRAARAAADAARRADRGAWSLCGGFGRRAD</sequence>
<accession>A0ABU4VQ08</accession>
<organism evidence="6 7">
    <name type="scientific">Patulibacter brassicae</name>
    <dbReference type="NCBI Taxonomy" id="1705717"/>
    <lineage>
        <taxon>Bacteria</taxon>
        <taxon>Bacillati</taxon>
        <taxon>Actinomycetota</taxon>
        <taxon>Thermoleophilia</taxon>
        <taxon>Solirubrobacterales</taxon>
        <taxon>Patulibacteraceae</taxon>
        <taxon>Patulibacter</taxon>
    </lineage>
</organism>
<keyword evidence="7" id="KW-1185">Reference proteome</keyword>
<evidence type="ECO:0000256" key="3">
    <source>
        <dbReference type="ARBA" id="ARBA00022801"/>
    </source>
</evidence>
<keyword evidence="2" id="KW-0255">Endonuclease</keyword>
<dbReference type="SUPFAM" id="SSF50199">
    <property type="entry name" value="Staphylococcal nuclease"/>
    <property type="match status" value="1"/>
</dbReference>
<dbReference type="Pfam" id="PF00565">
    <property type="entry name" value="SNase"/>
    <property type="match status" value="1"/>
</dbReference>
<dbReference type="PROSITE" id="PS01123">
    <property type="entry name" value="TNASE_1"/>
    <property type="match status" value="1"/>
</dbReference>
<evidence type="ECO:0000313" key="6">
    <source>
        <dbReference type="EMBL" id="MDX8152825.1"/>
    </source>
</evidence>
<name>A0ABU4VQ08_9ACTN</name>
<evidence type="ECO:0000256" key="4">
    <source>
        <dbReference type="SAM" id="SignalP"/>
    </source>
</evidence>
<evidence type="ECO:0000259" key="5">
    <source>
        <dbReference type="PROSITE" id="PS50830"/>
    </source>
</evidence>
<comment type="caution">
    <text evidence="6">The sequence shown here is derived from an EMBL/GenBank/DDBJ whole genome shotgun (WGS) entry which is preliminary data.</text>
</comment>
<evidence type="ECO:0000313" key="7">
    <source>
        <dbReference type="Proteomes" id="UP001277761"/>
    </source>
</evidence>